<dbReference type="AlphaFoldDB" id="A0A7V2SYE2"/>
<comment type="caution">
    <text evidence="1">The sequence shown here is derived from an EMBL/GenBank/DDBJ whole genome shotgun (WGS) entry which is preliminary data.</text>
</comment>
<gene>
    <name evidence="1" type="ORF">ENJ63_02000</name>
</gene>
<proteinExistence type="predicted"/>
<dbReference type="Proteomes" id="UP000885797">
    <property type="component" value="Unassembled WGS sequence"/>
</dbReference>
<protein>
    <submittedName>
        <fullName evidence="1">Uncharacterized protein</fullName>
    </submittedName>
</protein>
<sequence>MERSGEIRIMEGKESPYTVEQVETMMKYHGAVVAKFEHGHWLFLKDGNWIAIENGNALEFALRSSQTGSPSL</sequence>
<reference evidence="1" key="1">
    <citation type="journal article" date="2020" name="mSystems">
        <title>Genome- and Community-Level Interaction Insights into Carbon Utilization and Element Cycling Functions of Hydrothermarchaeota in Hydrothermal Sediment.</title>
        <authorList>
            <person name="Zhou Z."/>
            <person name="Liu Y."/>
            <person name="Xu W."/>
            <person name="Pan J."/>
            <person name="Luo Z.H."/>
            <person name="Li M."/>
        </authorList>
    </citation>
    <scope>NUCLEOTIDE SEQUENCE [LARGE SCALE GENOMIC DNA]</scope>
    <source>
        <strain evidence="1">HyVt-503</strain>
    </source>
</reference>
<evidence type="ECO:0000313" key="1">
    <source>
        <dbReference type="EMBL" id="HFC46635.1"/>
    </source>
</evidence>
<name>A0A7V2SYE2_9BACT</name>
<organism evidence="1">
    <name type="scientific">Dissulfuribacter thermophilus</name>
    <dbReference type="NCBI Taxonomy" id="1156395"/>
    <lineage>
        <taxon>Bacteria</taxon>
        <taxon>Pseudomonadati</taxon>
        <taxon>Thermodesulfobacteriota</taxon>
        <taxon>Dissulfuribacteria</taxon>
        <taxon>Dissulfuribacterales</taxon>
        <taxon>Dissulfuribacteraceae</taxon>
        <taxon>Dissulfuribacter</taxon>
    </lineage>
</organism>
<accession>A0A7V2SYE2</accession>
<dbReference type="EMBL" id="DRND01000168">
    <property type="protein sequence ID" value="HFC46635.1"/>
    <property type="molecule type" value="Genomic_DNA"/>
</dbReference>